<protein>
    <submittedName>
        <fullName evidence="2">Uncharacterized protein</fullName>
    </submittedName>
</protein>
<feature type="non-terminal residue" evidence="2">
    <location>
        <position position="1"/>
    </location>
</feature>
<dbReference type="AlphaFoldDB" id="K0TC25"/>
<evidence type="ECO:0000313" key="3">
    <source>
        <dbReference type="Proteomes" id="UP000266841"/>
    </source>
</evidence>
<comment type="caution">
    <text evidence="2">The sequence shown here is derived from an EMBL/GenBank/DDBJ whole genome shotgun (WGS) entry which is preliminary data.</text>
</comment>
<dbReference type="EMBL" id="AGNL01002420">
    <property type="protein sequence ID" value="EJK76238.1"/>
    <property type="molecule type" value="Genomic_DNA"/>
</dbReference>
<sequence length="118" mass="12520">VQAAVRPGPPGPRRRERDARRGRASRRHLQPRAAGGHYQQTAAGGEEGAETVEGSPVLPDETQEAGIVQAEASPGEAQGDSSSELAIAQQPTRIRSMSQEPGRRRSTQQSTNSKDSPA</sequence>
<feature type="compositionally biased region" description="Polar residues" evidence="1">
    <location>
        <begin position="79"/>
        <end position="99"/>
    </location>
</feature>
<keyword evidence="3" id="KW-1185">Reference proteome</keyword>
<accession>K0TC25</accession>
<proteinExistence type="predicted"/>
<evidence type="ECO:0000256" key="1">
    <source>
        <dbReference type="SAM" id="MobiDB-lite"/>
    </source>
</evidence>
<reference evidence="2 3" key="1">
    <citation type="journal article" date="2012" name="Genome Biol.">
        <title>Genome and low-iron response of an oceanic diatom adapted to chronic iron limitation.</title>
        <authorList>
            <person name="Lommer M."/>
            <person name="Specht M."/>
            <person name="Roy A.S."/>
            <person name="Kraemer L."/>
            <person name="Andreson R."/>
            <person name="Gutowska M.A."/>
            <person name="Wolf J."/>
            <person name="Bergner S.V."/>
            <person name="Schilhabel M.B."/>
            <person name="Klostermeier U.C."/>
            <person name="Beiko R.G."/>
            <person name="Rosenstiel P."/>
            <person name="Hippler M."/>
            <person name="Laroche J."/>
        </authorList>
    </citation>
    <scope>NUCLEOTIDE SEQUENCE [LARGE SCALE GENOMIC DNA]</scope>
    <source>
        <strain evidence="2 3">CCMP1005</strain>
    </source>
</reference>
<name>K0TC25_THAOC</name>
<organism evidence="2 3">
    <name type="scientific">Thalassiosira oceanica</name>
    <name type="common">Marine diatom</name>
    <dbReference type="NCBI Taxonomy" id="159749"/>
    <lineage>
        <taxon>Eukaryota</taxon>
        <taxon>Sar</taxon>
        <taxon>Stramenopiles</taxon>
        <taxon>Ochrophyta</taxon>
        <taxon>Bacillariophyta</taxon>
        <taxon>Coscinodiscophyceae</taxon>
        <taxon>Thalassiosirophycidae</taxon>
        <taxon>Thalassiosirales</taxon>
        <taxon>Thalassiosiraceae</taxon>
        <taxon>Thalassiosira</taxon>
    </lineage>
</organism>
<dbReference type="Proteomes" id="UP000266841">
    <property type="component" value="Unassembled WGS sequence"/>
</dbReference>
<feature type="region of interest" description="Disordered" evidence="1">
    <location>
        <begin position="1"/>
        <end position="118"/>
    </location>
</feature>
<gene>
    <name evidence="2" type="ORF">THAOC_02013</name>
</gene>
<evidence type="ECO:0000313" key="2">
    <source>
        <dbReference type="EMBL" id="EJK76238.1"/>
    </source>
</evidence>
<feature type="compositionally biased region" description="Polar residues" evidence="1">
    <location>
        <begin position="107"/>
        <end position="118"/>
    </location>
</feature>